<feature type="region of interest" description="Disordered" evidence="4">
    <location>
        <begin position="992"/>
        <end position="1038"/>
    </location>
</feature>
<evidence type="ECO:0000256" key="2">
    <source>
        <dbReference type="ARBA" id="ARBA00023043"/>
    </source>
</evidence>
<evidence type="ECO:0000313" key="6">
    <source>
        <dbReference type="Proteomes" id="UP000318571"/>
    </source>
</evidence>
<dbReference type="PRINTS" id="PR01415">
    <property type="entry name" value="ANKYRIN"/>
</dbReference>
<feature type="region of interest" description="Disordered" evidence="4">
    <location>
        <begin position="261"/>
        <end position="287"/>
    </location>
</feature>
<dbReference type="SMART" id="SM00248">
    <property type="entry name" value="ANK"/>
    <property type="match status" value="6"/>
</dbReference>
<keyword evidence="2 3" id="KW-0040">ANK repeat</keyword>
<dbReference type="InterPro" id="IPR002110">
    <property type="entry name" value="Ankyrin_rpt"/>
</dbReference>
<feature type="repeat" description="ANK" evidence="3">
    <location>
        <begin position="39"/>
        <end position="71"/>
    </location>
</feature>
<feature type="repeat" description="ANK" evidence="3">
    <location>
        <begin position="139"/>
        <end position="171"/>
    </location>
</feature>
<dbReference type="GO" id="GO:0070531">
    <property type="term" value="C:BRCA1-A complex"/>
    <property type="evidence" value="ECO:0007669"/>
    <property type="project" value="TreeGrafter"/>
</dbReference>
<dbReference type="Proteomes" id="UP000318571">
    <property type="component" value="Chromosome 5"/>
</dbReference>
<sequence>MMTNKSSEIEALREAIDLGQTEKVLDMLKLGVPIVIDQDGQTALHLAASAGHYEMVEALIQAGCDVGIQDFTGHTALQRAAAEGHLDIIKTLVKNGVSVDHQDEVHGNTALHEASWKGFSQSVQYLCKSKANPYIKNRGGFAPLHLCCQNGHNETCRVLLLSGCKPDIKNNYGDTPLHTAARYGHAGVIRILVSAKCNSSEQNKNGDTALHIAAAMGRRKLTRVLLESGCDRAMKNKQNETAVEIAARKNLQDVVQILQSPHHLRRPPMPEDHKFDLPGKSVDDSDDLDAIHVDKSYNPYGQDRAMLPQHQYHNPQSKRERSSNSSQERLKFESREKRRTKPREGTGEKKDQRRRKKQYQYQDFEAMASPYNQDLGPGEFPLPNITEHDHNGHGEQLFMDLAGNIKRGPAPKGRRCGCGPAFHKFEKRLDVDKKDIIEHIDKSHHVLDSRLAYLEKKTKDQIFSLNQAMKESFAQERGECLDRMDRRALRERIAIERQQVLRDMALKRDLALWLDAKLKDIERKHKLDAKNSALLRAMAIKRFSKFTKSTLPGTKVGTLRRAHSEELVSEVGFNAQDDENNDDRLLSDLLQRHKKKKTKSRENSKMPEPYKGLQVSDQPSRRRVRRNSAGDEISSILNHETSHGLIVMGSPLATSETLEESGSDLNSRHYYFNTSNASHNMDPLDSDATLRVESSERASSRTSSSLNTTVVTKVEMNERSQLFDISPEERLDFVVCDPMGHTNDQNNYYNHPGVIRPIPGRPFNSQHSPPPLPGPKPSHLRSQIASQQMNQAQDMADYSRRPAFPLPKDETSHVQRELLAAYHLQGAENAYIPSSNHNLNGLPSTRPQISQFAFNSHGLRATSMKPMRKGFKLRIDWNDILDLSSFSYQFPVAPLEEVDYVSQDQIEPNAMDFGSKADSDLHRQLLNIPMTSEGSHDSHNDSGYSTRLGFSAGPSPSLSGSRPESSDGDNPHYPHSHAQGTAALLDPMAINLMPPEFELPPLSSGQESRLQDVQAQLQMSHIKESDPSKKFPPKGSLV</sequence>
<evidence type="ECO:0000256" key="1">
    <source>
        <dbReference type="ARBA" id="ARBA00022737"/>
    </source>
</evidence>
<feature type="region of interest" description="Disordered" evidence="4">
    <location>
        <begin position="930"/>
        <end position="978"/>
    </location>
</feature>
<dbReference type="Pfam" id="PF12796">
    <property type="entry name" value="Ank_2"/>
    <property type="match status" value="2"/>
</dbReference>
<name>A0A553PH40_TIGCA</name>
<dbReference type="InterPro" id="IPR036770">
    <property type="entry name" value="Ankyrin_rpt-contain_sf"/>
</dbReference>
<dbReference type="SUPFAM" id="SSF48403">
    <property type="entry name" value="Ankyrin repeat"/>
    <property type="match status" value="1"/>
</dbReference>
<keyword evidence="1" id="KW-0677">Repeat</keyword>
<dbReference type="PROSITE" id="PS50297">
    <property type="entry name" value="ANK_REP_REGION"/>
    <property type="match status" value="5"/>
</dbReference>
<dbReference type="GO" id="GO:0004842">
    <property type="term" value="F:ubiquitin-protein transferase activity"/>
    <property type="evidence" value="ECO:0007669"/>
    <property type="project" value="TreeGrafter"/>
</dbReference>
<comment type="caution">
    <text evidence="5">The sequence shown here is derived from an EMBL/GenBank/DDBJ whole genome shotgun (WGS) entry which is preliminary data.</text>
</comment>
<dbReference type="EMBL" id="VCGU01000004">
    <property type="protein sequence ID" value="TRY77003.1"/>
    <property type="molecule type" value="Genomic_DNA"/>
</dbReference>
<feature type="compositionally biased region" description="Polar residues" evidence="4">
    <location>
        <begin position="1003"/>
        <end position="1019"/>
    </location>
</feature>
<dbReference type="STRING" id="6832.A0A553PH40"/>
<feature type="repeat" description="ANK" evidence="3">
    <location>
        <begin position="72"/>
        <end position="104"/>
    </location>
</feature>
<feature type="region of interest" description="Disordered" evidence="4">
    <location>
        <begin position="748"/>
        <end position="787"/>
    </location>
</feature>
<dbReference type="Gene3D" id="1.25.40.20">
    <property type="entry name" value="Ankyrin repeat-containing domain"/>
    <property type="match status" value="3"/>
</dbReference>
<feature type="region of interest" description="Disordered" evidence="4">
    <location>
        <begin position="312"/>
        <end position="358"/>
    </location>
</feature>
<evidence type="ECO:0000313" key="5">
    <source>
        <dbReference type="EMBL" id="TRY77003.1"/>
    </source>
</evidence>
<feature type="compositionally biased region" description="Basic and acidic residues" evidence="4">
    <location>
        <begin position="317"/>
        <end position="351"/>
    </location>
</feature>
<feature type="repeat" description="ANK" evidence="3">
    <location>
        <begin position="106"/>
        <end position="138"/>
    </location>
</feature>
<organism evidence="5 6">
    <name type="scientific">Tigriopus californicus</name>
    <name type="common">Marine copepod</name>
    <dbReference type="NCBI Taxonomy" id="6832"/>
    <lineage>
        <taxon>Eukaryota</taxon>
        <taxon>Metazoa</taxon>
        <taxon>Ecdysozoa</taxon>
        <taxon>Arthropoda</taxon>
        <taxon>Crustacea</taxon>
        <taxon>Multicrustacea</taxon>
        <taxon>Hexanauplia</taxon>
        <taxon>Copepoda</taxon>
        <taxon>Harpacticoida</taxon>
        <taxon>Harpacticidae</taxon>
        <taxon>Tigriopus</taxon>
    </lineage>
</organism>
<feature type="compositionally biased region" description="Basic and acidic residues" evidence="4">
    <location>
        <begin position="268"/>
        <end position="287"/>
    </location>
</feature>
<proteinExistence type="predicted"/>
<dbReference type="PANTHER" id="PTHR24171:SF8">
    <property type="entry name" value="BRCA1-ASSOCIATED RING DOMAIN PROTEIN 1"/>
    <property type="match status" value="1"/>
</dbReference>
<evidence type="ECO:0000256" key="3">
    <source>
        <dbReference type="PROSITE-ProRule" id="PRU00023"/>
    </source>
</evidence>
<reference evidence="5 6" key="1">
    <citation type="journal article" date="2018" name="Nat. Ecol. Evol.">
        <title>Genomic signatures of mitonuclear coevolution across populations of Tigriopus californicus.</title>
        <authorList>
            <person name="Barreto F.S."/>
            <person name="Watson E.T."/>
            <person name="Lima T.G."/>
            <person name="Willett C.S."/>
            <person name="Edmands S."/>
            <person name="Li W."/>
            <person name="Burton R.S."/>
        </authorList>
    </citation>
    <scope>NUCLEOTIDE SEQUENCE [LARGE SCALE GENOMIC DNA]</scope>
    <source>
        <strain evidence="5 6">San Diego</strain>
    </source>
</reference>
<dbReference type="PANTHER" id="PTHR24171">
    <property type="entry name" value="ANKYRIN REPEAT DOMAIN-CONTAINING PROTEIN 39-RELATED"/>
    <property type="match status" value="1"/>
</dbReference>
<feature type="repeat" description="ANK" evidence="3">
    <location>
        <begin position="172"/>
        <end position="204"/>
    </location>
</feature>
<feature type="repeat" description="ANK" evidence="3">
    <location>
        <begin position="205"/>
        <end position="237"/>
    </location>
</feature>
<dbReference type="AlphaFoldDB" id="A0A553PH40"/>
<feature type="region of interest" description="Disordered" evidence="4">
    <location>
        <begin position="592"/>
        <end position="631"/>
    </location>
</feature>
<feature type="compositionally biased region" description="Low complexity" evidence="4">
    <location>
        <begin position="949"/>
        <end position="963"/>
    </location>
</feature>
<evidence type="ECO:0000256" key="4">
    <source>
        <dbReference type="SAM" id="MobiDB-lite"/>
    </source>
</evidence>
<protein>
    <submittedName>
        <fullName evidence="5">Uncharacterized protein</fullName>
    </submittedName>
</protein>
<accession>A0A553PH40</accession>
<gene>
    <name evidence="5" type="ORF">TCAL_06370</name>
</gene>
<dbReference type="GO" id="GO:0085020">
    <property type="term" value="P:protein K6-linked ubiquitination"/>
    <property type="evidence" value="ECO:0007669"/>
    <property type="project" value="TreeGrafter"/>
</dbReference>
<keyword evidence="6" id="KW-1185">Reference proteome</keyword>
<dbReference type="PROSITE" id="PS50088">
    <property type="entry name" value="ANK_REPEAT"/>
    <property type="match status" value="6"/>
</dbReference>
<dbReference type="OMA" id="YECLISK"/>
<dbReference type="GO" id="GO:0031436">
    <property type="term" value="C:BRCA1-BARD1 complex"/>
    <property type="evidence" value="ECO:0007669"/>
    <property type="project" value="TreeGrafter"/>
</dbReference>